<dbReference type="PROSITE" id="PS00198">
    <property type="entry name" value="4FE4S_FER_1"/>
    <property type="match status" value="1"/>
</dbReference>
<dbReference type="Pfam" id="PF13375">
    <property type="entry name" value="RnfC_N"/>
    <property type="match status" value="1"/>
</dbReference>
<feature type="binding site" evidence="8">
    <location>
        <position position="417"/>
    </location>
    <ligand>
        <name>[4Fe-4S] cluster</name>
        <dbReference type="ChEBI" id="CHEBI:49883"/>
        <label>2</label>
    </ligand>
</feature>
<dbReference type="Pfam" id="PF10531">
    <property type="entry name" value="SLBB"/>
    <property type="match status" value="1"/>
</dbReference>
<gene>
    <name evidence="8" type="primary">rnfC</name>
    <name evidence="10" type="ORF">DWY99_08190</name>
</gene>
<keyword evidence="4 8" id="KW-0677">Repeat</keyword>
<protein>
    <recommendedName>
        <fullName evidence="8">Ion-translocating oxidoreductase complex subunit C</fullName>
        <ecNumber evidence="8">7.-.-.-</ecNumber>
    </recommendedName>
    <alternativeName>
        <fullName evidence="8">Rnf electron transport complex subunit C</fullName>
    </alternativeName>
</protein>
<dbReference type="InterPro" id="IPR017896">
    <property type="entry name" value="4Fe4S_Fe-S-bd"/>
</dbReference>
<dbReference type="Pfam" id="PF13237">
    <property type="entry name" value="Fer4_10"/>
    <property type="match status" value="1"/>
</dbReference>
<dbReference type="InterPro" id="IPR017900">
    <property type="entry name" value="4Fe4S_Fe_S_CS"/>
</dbReference>
<keyword evidence="3 8" id="KW-0479">Metal-binding</keyword>
<feature type="domain" description="4Fe-4S ferredoxin-type" evidence="9">
    <location>
        <begin position="363"/>
        <end position="392"/>
    </location>
</feature>
<dbReference type="InterPro" id="IPR011538">
    <property type="entry name" value="Nuo51_FMN-bd"/>
</dbReference>
<comment type="cofactor">
    <cofactor evidence="8">
        <name>[4Fe-4S] cluster</name>
        <dbReference type="ChEBI" id="CHEBI:49883"/>
    </cofactor>
    <text evidence="8">Binds 2 [4Fe-4S] clusters per subunit.</text>
</comment>
<dbReference type="NCBIfam" id="NF003454">
    <property type="entry name" value="PRK05035.1"/>
    <property type="match status" value="1"/>
</dbReference>
<keyword evidence="6 8" id="KW-0408">Iron</keyword>
<dbReference type="SUPFAM" id="SSF46548">
    <property type="entry name" value="alpha-helical ferredoxin"/>
    <property type="match status" value="1"/>
</dbReference>
<keyword evidence="8" id="KW-0472">Membrane</keyword>
<dbReference type="GO" id="GO:0005886">
    <property type="term" value="C:plasma membrane"/>
    <property type="evidence" value="ECO:0007669"/>
    <property type="project" value="UniProtKB-SubCell"/>
</dbReference>
<dbReference type="PANTHER" id="PTHR43034:SF2">
    <property type="entry name" value="ION-TRANSLOCATING OXIDOREDUCTASE COMPLEX SUBUNIT C"/>
    <property type="match status" value="1"/>
</dbReference>
<keyword evidence="2 8" id="KW-0004">4Fe-4S</keyword>
<evidence type="ECO:0000256" key="6">
    <source>
        <dbReference type="ARBA" id="ARBA00023004"/>
    </source>
</evidence>
<feature type="binding site" evidence="8">
    <location>
        <position position="382"/>
    </location>
    <ligand>
        <name>[4Fe-4S] cluster</name>
        <dbReference type="ChEBI" id="CHEBI:49883"/>
        <label>2</label>
    </ligand>
</feature>
<keyword evidence="1 8" id="KW-0813">Transport</keyword>
<organism evidence="10 11">
    <name type="scientific">[Clostridium] leptum</name>
    <dbReference type="NCBI Taxonomy" id="1535"/>
    <lineage>
        <taxon>Bacteria</taxon>
        <taxon>Bacillati</taxon>
        <taxon>Bacillota</taxon>
        <taxon>Clostridia</taxon>
        <taxon>Eubacteriales</taxon>
        <taxon>Oscillospiraceae</taxon>
        <taxon>Oscillospiraceae incertae sedis</taxon>
    </lineage>
</organism>
<evidence type="ECO:0000256" key="7">
    <source>
        <dbReference type="ARBA" id="ARBA00023014"/>
    </source>
</evidence>
<accession>A0A412AWN6</accession>
<dbReference type="NCBIfam" id="TIGR01945">
    <property type="entry name" value="rnfC"/>
    <property type="match status" value="1"/>
</dbReference>
<dbReference type="HAMAP" id="MF_00461">
    <property type="entry name" value="RsxC_RnfC"/>
    <property type="match status" value="1"/>
</dbReference>
<comment type="caution">
    <text evidence="10">The sequence shown here is derived from an EMBL/GenBank/DDBJ whole genome shotgun (WGS) entry which is preliminary data.</text>
</comment>
<dbReference type="Gene3D" id="3.30.70.20">
    <property type="match status" value="1"/>
</dbReference>
<feature type="binding site" evidence="8">
    <location>
        <position position="411"/>
    </location>
    <ligand>
        <name>[4Fe-4S] cluster</name>
        <dbReference type="ChEBI" id="CHEBI:49883"/>
        <label>2</label>
    </ligand>
</feature>
<name>A0A412AWN6_9FIRM</name>
<feature type="binding site" evidence="8">
    <location>
        <position position="375"/>
    </location>
    <ligand>
        <name>[4Fe-4S] cluster</name>
        <dbReference type="ChEBI" id="CHEBI:49883"/>
        <label>1</label>
    </ligand>
</feature>
<evidence type="ECO:0000256" key="5">
    <source>
        <dbReference type="ARBA" id="ARBA00022982"/>
    </source>
</evidence>
<dbReference type="SUPFAM" id="SSF142019">
    <property type="entry name" value="Nqo1 FMN-binding domain-like"/>
    <property type="match status" value="1"/>
</dbReference>
<feature type="binding site" evidence="8">
    <location>
        <position position="372"/>
    </location>
    <ligand>
        <name>[4Fe-4S] cluster</name>
        <dbReference type="ChEBI" id="CHEBI:49883"/>
        <label>1</label>
    </ligand>
</feature>
<dbReference type="EMBL" id="QRTC01000029">
    <property type="protein sequence ID" value="RGQ40341.1"/>
    <property type="molecule type" value="Genomic_DNA"/>
</dbReference>
<comment type="function">
    <text evidence="8">Part of a membrane-bound complex that couples electron transfer with translocation of ions across the membrane.</text>
</comment>
<dbReference type="PROSITE" id="PS51379">
    <property type="entry name" value="4FE4S_FER_2"/>
    <property type="match status" value="1"/>
</dbReference>
<evidence type="ECO:0000256" key="1">
    <source>
        <dbReference type="ARBA" id="ARBA00022448"/>
    </source>
</evidence>
<dbReference type="GO" id="GO:0009055">
    <property type="term" value="F:electron transfer activity"/>
    <property type="evidence" value="ECO:0007669"/>
    <property type="project" value="InterPro"/>
</dbReference>
<dbReference type="GO" id="GO:0046872">
    <property type="term" value="F:metal ion binding"/>
    <property type="evidence" value="ECO:0007669"/>
    <property type="project" value="UniProtKB-KW"/>
</dbReference>
<feature type="binding site" evidence="8">
    <location>
        <position position="421"/>
    </location>
    <ligand>
        <name>[4Fe-4S] cluster</name>
        <dbReference type="ChEBI" id="CHEBI:49883"/>
        <label>1</label>
    </ligand>
</feature>
<sequence length="444" mass="47804">MQFPKHPFRTHGGAHVPHRKHTAQMESVVMPPPDQVVIPMSQHIGAPCTPVVKAGDLVKVGQLIGDSDKFVSAPIHASVSGKVSKITTVLMPSGMEVQAVVIDSDGEMTPWENLEPPKVETHQDLVKAARASGLVGLGGAGFPAHIKLNVPEGRKIDTLIINVAECEPYITADHREALENSWDVLSGIYLVKDLLDIDRTLIAVEKNKPDVIKVLSEIAYSDTRDPENKVRVLPLKARYPQGAEKVLVQACTGRRIGPGKLPSDVGCLVMNVTSIAFLSRYLKTGMPLVSKRITVDGSAVMEPKNVIVPLGTPIEKVIEFCGGYRGDPAKILMGGPMMGLALDSDALPVLKQNNAILAFQEQDAVLPAPTACIHCGRCVEGCPMHLMPPEISRAVTTKDIDQLQKLGVMTCMECGTCAYNCPAGRQIVQNIRLGKALVKNAGKR</sequence>
<keyword evidence="5 8" id="KW-0249">Electron transport</keyword>
<dbReference type="InterPro" id="IPR037225">
    <property type="entry name" value="Nuo51_FMN-bd_sf"/>
</dbReference>
<comment type="similarity">
    <text evidence="8">Belongs to the 4Fe4S bacterial-type ferredoxin family. RnfC subfamily.</text>
</comment>
<dbReference type="InterPro" id="IPR010208">
    <property type="entry name" value="Ion_transpt_RnfC/RsxC"/>
</dbReference>
<dbReference type="Gene3D" id="3.40.50.11540">
    <property type="entry name" value="NADH-ubiquinone oxidoreductase 51kDa subunit"/>
    <property type="match status" value="1"/>
</dbReference>
<feature type="binding site" evidence="8">
    <location>
        <position position="378"/>
    </location>
    <ligand>
        <name>[4Fe-4S] cluster</name>
        <dbReference type="ChEBI" id="CHEBI:49883"/>
        <label>1</label>
    </ligand>
</feature>
<comment type="subcellular location">
    <subcellularLocation>
        <location evidence="8">Cell membrane</location>
        <topology evidence="8">Peripheral membrane protein</topology>
    </subcellularLocation>
</comment>
<dbReference type="InterPro" id="IPR019554">
    <property type="entry name" value="Soluble_ligand-bd"/>
</dbReference>
<reference evidence="10 11" key="1">
    <citation type="submission" date="2018-08" db="EMBL/GenBank/DDBJ databases">
        <title>A genome reference for cultivated species of the human gut microbiota.</title>
        <authorList>
            <person name="Zou Y."/>
            <person name="Xue W."/>
            <person name="Luo G."/>
        </authorList>
    </citation>
    <scope>NUCLEOTIDE SEQUENCE [LARGE SCALE GENOMIC DNA]</scope>
    <source>
        <strain evidence="10 11">AF28-26</strain>
    </source>
</reference>
<evidence type="ECO:0000256" key="3">
    <source>
        <dbReference type="ARBA" id="ARBA00022723"/>
    </source>
</evidence>
<comment type="subunit">
    <text evidence="8">The complex is composed of six subunits: RnfA, RnfB, RnfC, RnfD, RnfE and RnfG.</text>
</comment>
<dbReference type="PANTHER" id="PTHR43034">
    <property type="entry name" value="ION-TRANSLOCATING OXIDOREDUCTASE COMPLEX SUBUNIT C"/>
    <property type="match status" value="1"/>
</dbReference>
<evidence type="ECO:0000259" key="9">
    <source>
        <dbReference type="PROSITE" id="PS51379"/>
    </source>
</evidence>
<dbReference type="AlphaFoldDB" id="A0A412AWN6"/>
<feature type="binding site" evidence="8">
    <location>
        <position position="414"/>
    </location>
    <ligand>
        <name>[4Fe-4S] cluster</name>
        <dbReference type="ChEBI" id="CHEBI:49883"/>
        <label>2</label>
    </ligand>
</feature>
<dbReference type="EC" id="7.-.-.-" evidence="8"/>
<keyword evidence="8" id="KW-1003">Cell membrane</keyword>
<evidence type="ECO:0000256" key="8">
    <source>
        <dbReference type="HAMAP-Rule" id="MF_00461"/>
    </source>
</evidence>
<dbReference type="GO" id="GO:0051539">
    <property type="term" value="F:4 iron, 4 sulfur cluster binding"/>
    <property type="evidence" value="ECO:0007669"/>
    <property type="project" value="UniProtKB-KW"/>
</dbReference>
<dbReference type="Proteomes" id="UP000284751">
    <property type="component" value="Unassembled WGS sequence"/>
</dbReference>
<evidence type="ECO:0000313" key="11">
    <source>
        <dbReference type="Proteomes" id="UP000284751"/>
    </source>
</evidence>
<keyword evidence="8" id="KW-1278">Translocase</keyword>
<proteinExistence type="inferred from homology"/>
<evidence type="ECO:0000256" key="2">
    <source>
        <dbReference type="ARBA" id="ARBA00022485"/>
    </source>
</evidence>
<keyword evidence="7 8" id="KW-0411">Iron-sulfur</keyword>
<dbReference type="GO" id="GO:0022900">
    <property type="term" value="P:electron transport chain"/>
    <property type="evidence" value="ECO:0007669"/>
    <property type="project" value="UniProtKB-UniRule"/>
</dbReference>
<evidence type="ECO:0000313" key="10">
    <source>
        <dbReference type="EMBL" id="RGQ40341.1"/>
    </source>
</evidence>
<evidence type="ECO:0000256" key="4">
    <source>
        <dbReference type="ARBA" id="ARBA00022737"/>
    </source>
</evidence>
<dbReference type="InterPro" id="IPR026902">
    <property type="entry name" value="RnfC_N"/>
</dbReference>
<dbReference type="Pfam" id="PF01512">
    <property type="entry name" value="Complex1_51K"/>
    <property type="match status" value="1"/>
</dbReference>